<sequence length="125" mass="13961">MSPQQMFAIETLAHQKLFALVTVSCLRENGGAFEEEFTQVRGKGRPSYNFIRRGDDIELHAHFASDWRDLPEEERSVLIQAPAYDARLLLLRDGRVQVLSAVFGVAPEGTLARYVDDEVAGPDLG</sequence>
<evidence type="ECO:0000313" key="1">
    <source>
        <dbReference type="EMBL" id="MFD2259252.1"/>
    </source>
</evidence>
<reference evidence="2" key="1">
    <citation type="journal article" date="2019" name="Int. J. Syst. Evol. Microbiol.">
        <title>The Global Catalogue of Microorganisms (GCM) 10K type strain sequencing project: providing services to taxonomists for standard genome sequencing and annotation.</title>
        <authorList>
            <consortium name="The Broad Institute Genomics Platform"/>
            <consortium name="The Broad Institute Genome Sequencing Center for Infectious Disease"/>
            <person name="Wu L."/>
            <person name="Ma J."/>
        </authorList>
    </citation>
    <scope>NUCLEOTIDE SEQUENCE [LARGE SCALE GENOMIC DNA]</scope>
    <source>
        <strain evidence="2">KCTC 23707</strain>
    </source>
</reference>
<protein>
    <submittedName>
        <fullName evidence="1">Uncharacterized protein</fullName>
    </submittedName>
</protein>
<proteinExistence type="predicted"/>
<dbReference type="EMBL" id="JBHUIR010000020">
    <property type="protein sequence ID" value="MFD2259252.1"/>
    <property type="molecule type" value="Genomic_DNA"/>
</dbReference>
<dbReference type="Proteomes" id="UP001597373">
    <property type="component" value="Unassembled WGS sequence"/>
</dbReference>
<comment type="caution">
    <text evidence="1">The sequence shown here is derived from an EMBL/GenBank/DDBJ whole genome shotgun (WGS) entry which is preliminary data.</text>
</comment>
<accession>A0ABW5DDS5</accession>
<name>A0ABW5DDS5_9HYPH</name>
<evidence type="ECO:0000313" key="2">
    <source>
        <dbReference type="Proteomes" id="UP001597373"/>
    </source>
</evidence>
<gene>
    <name evidence="1" type="ORF">ACFSMZ_05685</name>
</gene>
<organism evidence="1 2">
    <name type="scientific">Chelativorans composti</name>
    <dbReference type="NCBI Taxonomy" id="768533"/>
    <lineage>
        <taxon>Bacteria</taxon>
        <taxon>Pseudomonadati</taxon>
        <taxon>Pseudomonadota</taxon>
        <taxon>Alphaproteobacteria</taxon>
        <taxon>Hyphomicrobiales</taxon>
        <taxon>Phyllobacteriaceae</taxon>
        <taxon>Chelativorans</taxon>
    </lineage>
</organism>
<dbReference type="RefSeq" id="WP_345098730.1">
    <property type="nucleotide sequence ID" value="NZ_BAABGS010000018.1"/>
</dbReference>
<keyword evidence="2" id="KW-1185">Reference proteome</keyword>